<evidence type="ECO:0000256" key="2">
    <source>
        <dbReference type="ARBA" id="ARBA00004370"/>
    </source>
</evidence>
<dbReference type="GO" id="GO:0000155">
    <property type="term" value="F:phosphorelay sensor kinase activity"/>
    <property type="evidence" value="ECO:0007669"/>
    <property type="project" value="InterPro"/>
</dbReference>
<dbReference type="PANTHER" id="PTHR45339:SF1">
    <property type="entry name" value="HYBRID SIGNAL TRANSDUCTION HISTIDINE KINASE J"/>
    <property type="match status" value="1"/>
</dbReference>
<reference evidence="13 14" key="1">
    <citation type="submission" date="2020-07" db="EMBL/GenBank/DDBJ databases">
        <title>Endozoicomonas sp. nov., isolated from sediment.</title>
        <authorList>
            <person name="Gu T."/>
        </authorList>
    </citation>
    <scope>NUCLEOTIDE SEQUENCE [LARGE SCALE GENOMIC DNA]</scope>
    <source>
        <strain evidence="13 14">SM1973</strain>
    </source>
</reference>
<feature type="domain" description="Response regulatory" evidence="11">
    <location>
        <begin position="511"/>
        <end position="628"/>
    </location>
</feature>
<dbReference type="PRINTS" id="PR00344">
    <property type="entry name" value="BCTRLSENSOR"/>
</dbReference>
<evidence type="ECO:0000256" key="6">
    <source>
        <dbReference type="ARBA" id="ARBA00022777"/>
    </source>
</evidence>
<dbReference type="SUPFAM" id="SSF55874">
    <property type="entry name" value="ATPase domain of HSP90 chaperone/DNA topoisomerase II/histidine kinase"/>
    <property type="match status" value="1"/>
</dbReference>
<dbReference type="AlphaFoldDB" id="A0A853I507"/>
<dbReference type="SMART" id="SM00304">
    <property type="entry name" value="HAMP"/>
    <property type="match status" value="1"/>
</dbReference>
<evidence type="ECO:0000256" key="4">
    <source>
        <dbReference type="ARBA" id="ARBA00022553"/>
    </source>
</evidence>
<gene>
    <name evidence="13" type="ORF">H0A36_20665</name>
</gene>
<dbReference type="PROSITE" id="PS50885">
    <property type="entry name" value="HAMP"/>
    <property type="match status" value="1"/>
</dbReference>
<evidence type="ECO:0000259" key="10">
    <source>
        <dbReference type="PROSITE" id="PS50109"/>
    </source>
</evidence>
<sequence length="646" mass="72048">MFPVCFLLVMLLVSSNFVYIYIEQSFFAKEFQEQKLDHYAQLIHAYSEFATNHALIYGSLREIQLGLDKQNYYRNVQDRLKSTENALNCVEVLAEEINNTGKDFPEDKLNNLISNMTSYNAMTSSLFRQASISVDSAYTAMAELTLKYSEIIKNFSGLMSSLDKNLAKKASLVESHAKSSLIIFLCITLVSCILVFLFSVFYVRKVTKRLSVAIANIKEMTSGKLSRRCEIESNDEIGELAKEVNYLAESLEYARAVGEEKNSFLANMSHEIRTPLNGVLATAELLLETPNSSERSSFIKLIYQSSKSLLSVIDDILIYSSLESGKIAAENKKFSLKKLLEEIKLLFASSAEQKNVKFFLKCNERVADYYVGDEGRLRQILLHLVGNAVKFTYRGCIVVDVDSVILNYKNCVFINVRDTGIGIKEKDVNNIFKGFYQVEHTSTRNYGGSGLGLAISYKLTQLLNGELLVSSKPGEGSIFTLKLPLEPAIVSENTVTSEMADKKQARDYNKHVLVVDDTPSNQMIARAVLNKLGFSVVITENGKAAITQILNHQFDIVFMDMHMPVLDGIEATKQIRSLAGDKGKTPIIALTANVMPEDKALCLQAGMNGVITKPITKDKIASEIDKVFSYKSAEESNSISGLMKEN</sequence>
<dbReference type="SMART" id="SM00387">
    <property type="entry name" value="HATPase_c"/>
    <property type="match status" value="1"/>
</dbReference>
<evidence type="ECO:0000256" key="1">
    <source>
        <dbReference type="ARBA" id="ARBA00000085"/>
    </source>
</evidence>
<dbReference type="SMART" id="SM00448">
    <property type="entry name" value="REC"/>
    <property type="match status" value="1"/>
</dbReference>
<dbReference type="CDD" id="cd00082">
    <property type="entry name" value="HisKA"/>
    <property type="match status" value="1"/>
</dbReference>
<dbReference type="InterPro" id="IPR036097">
    <property type="entry name" value="HisK_dim/P_sf"/>
</dbReference>
<dbReference type="GO" id="GO:0016020">
    <property type="term" value="C:membrane"/>
    <property type="evidence" value="ECO:0007669"/>
    <property type="project" value="UniProtKB-SubCell"/>
</dbReference>
<evidence type="ECO:0000256" key="5">
    <source>
        <dbReference type="ARBA" id="ARBA00022679"/>
    </source>
</evidence>
<comment type="catalytic activity">
    <reaction evidence="1">
        <text>ATP + protein L-histidine = ADP + protein N-phospho-L-histidine.</text>
        <dbReference type="EC" id="2.7.13.3"/>
    </reaction>
</comment>
<evidence type="ECO:0000259" key="11">
    <source>
        <dbReference type="PROSITE" id="PS50110"/>
    </source>
</evidence>
<accession>A0A853I507</accession>
<evidence type="ECO:0000259" key="12">
    <source>
        <dbReference type="PROSITE" id="PS50885"/>
    </source>
</evidence>
<dbReference type="PROSITE" id="PS50110">
    <property type="entry name" value="RESPONSE_REGULATORY"/>
    <property type="match status" value="1"/>
</dbReference>
<dbReference type="CDD" id="cd16922">
    <property type="entry name" value="HATPase_EvgS-ArcB-TorS-like"/>
    <property type="match status" value="1"/>
</dbReference>
<dbReference type="CDD" id="cd17546">
    <property type="entry name" value="REC_hyHK_CKI1_RcsC-like"/>
    <property type="match status" value="1"/>
</dbReference>
<evidence type="ECO:0000256" key="9">
    <source>
        <dbReference type="SAM" id="Phobius"/>
    </source>
</evidence>
<comment type="subcellular location">
    <subcellularLocation>
        <location evidence="2">Membrane</location>
    </subcellularLocation>
</comment>
<dbReference type="EC" id="2.7.13.3" evidence="3"/>
<evidence type="ECO:0000256" key="3">
    <source>
        <dbReference type="ARBA" id="ARBA00012438"/>
    </source>
</evidence>
<dbReference type="Pfam" id="PF00072">
    <property type="entry name" value="Response_reg"/>
    <property type="match status" value="1"/>
</dbReference>
<dbReference type="Gene3D" id="6.10.340.10">
    <property type="match status" value="1"/>
</dbReference>
<dbReference type="PROSITE" id="PS50109">
    <property type="entry name" value="HIS_KIN"/>
    <property type="match status" value="1"/>
</dbReference>
<keyword evidence="5" id="KW-0808">Transferase</keyword>
<keyword evidence="7" id="KW-0902">Two-component regulatory system</keyword>
<dbReference type="Gene3D" id="1.10.287.130">
    <property type="match status" value="1"/>
</dbReference>
<keyword evidence="9" id="KW-0812">Transmembrane</keyword>
<dbReference type="InterPro" id="IPR036890">
    <property type="entry name" value="HATPase_C_sf"/>
</dbReference>
<feature type="transmembrane region" description="Helical" evidence="9">
    <location>
        <begin position="181"/>
        <end position="203"/>
    </location>
</feature>
<dbReference type="Gene3D" id="3.30.565.10">
    <property type="entry name" value="Histidine kinase-like ATPase, C-terminal domain"/>
    <property type="match status" value="1"/>
</dbReference>
<keyword evidence="4 8" id="KW-0597">Phosphoprotein</keyword>
<evidence type="ECO:0000256" key="8">
    <source>
        <dbReference type="PROSITE-ProRule" id="PRU00169"/>
    </source>
</evidence>
<dbReference type="SUPFAM" id="SSF47384">
    <property type="entry name" value="Homodimeric domain of signal transducing histidine kinase"/>
    <property type="match status" value="1"/>
</dbReference>
<dbReference type="InterPro" id="IPR011006">
    <property type="entry name" value="CheY-like_superfamily"/>
</dbReference>
<keyword evidence="6" id="KW-0418">Kinase</keyword>
<dbReference type="Pfam" id="PF00512">
    <property type="entry name" value="HisKA"/>
    <property type="match status" value="1"/>
</dbReference>
<comment type="caution">
    <text evidence="13">The sequence shown here is derived from an EMBL/GenBank/DDBJ whole genome shotgun (WGS) entry which is preliminary data.</text>
</comment>
<feature type="domain" description="HAMP" evidence="12">
    <location>
        <begin position="204"/>
        <end position="256"/>
    </location>
</feature>
<dbReference type="Pfam" id="PF00672">
    <property type="entry name" value="HAMP"/>
    <property type="match status" value="1"/>
</dbReference>
<dbReference type="Gene3D" id="3.40.50.2300">
    <property type="match status" value="1"/>
</dbReference>
<keyword evidence="9" id="KW-0472">Membrane</keyword>
<keyword evidence="9" id="KW-1133">Transmembrane helix</keyword>
<dbReference type="PANTHER" id="PTHR45339">
    <property type="entry name" value="HYBRID SIGNAL TRANSDUCTION HISTIDINE KINASE J"/>
    <property type="match status" value="1"/>
</dbReference>
<dbReference type="InterPro" id="IPR003594">
    <property type="entry name" value="HATPase_dom"/>
</dbReference>
<dbReference type="InterPro" id="IPR003661">
    <property type="entry name" value="HisK_dim/P_dom"/>
</dbReference>
<dbReference type="SMART" id="SM00388">
    <property type="entry name" value="HisKA"/>
    <property type="match status" value="1"/>
</dbReference>
<organism evidence="13 14">
    <name type="scientific">Spartinivicinus marinus</name>
    <dbReference type="NCBI Taxonomy" id="2994442"/>
    <lineage>
        <taxon>Bacteria</taxon>
        <taxon>Pseudomonadati</taxon>
        <taxon>Pseudomonadota</taxon>
        <taxon>Gammaproteobacteria</taxon>
        <taxon>Oceanospirillales</taxon>
        <taxon>Zooshikellaceae</taxon>
        <taxon>Spartinivicinus</taxon>
    </lineage>
</organism>
<keyword evidence="14" id="KW-1185">Reference proteome</keyword>
<dbReference type="CDD" id="cd06225">
    <property type="entry name" value="HAMP"/>
    <property type="match status" value="1"/>
</dbReference>
<dbReference type="SUPFAM" id="SSF52172">
    <property type="entry name" value="CheY-like"/>
    <property type="match status" value="1"/>
</dbReference>
<dbReference type="Proteomes" id="UP000569732">
    <property type="component" value="Unassembled WGS sequence"/>
</dbReference>
<evidence type="ECO:0000256" key="7">
    <source>
        <dbReference type="ARBA" id="ARBA00023012"/>
    </source>
</evidence>
<evidence type="ECO:0000313" key="13">
    <source>
        <dbReference type="EMBL" id="NYZ68433.1"/>
    </source>
</evidence>
<feature type="domain" description="Histidine kinase" evidence="10">
    <location>
        <begin position="267"/>
        <end position="487"/>
    </location>
</feature>
<protein>
    <recommendedName>
        <fullName evidence="3">histidine kinase</fullName>
        <ecNumber evidence="3">2.7.13.3</ecNumber>
    </recommendedName>
</protein>
<dbReference type="FunFam" id="3.30.565.10:FF:000010">
    <property type="entry name" value="Sensor histidine kinase RcsC"/>
    <property type="match status" value="1"/>
</dbReference>
<dbReference type="InterPro" id="IPR001789">
    <property type="entry name" value="Sig_transdc_resp-reg_receiver"/>
</dbReference>
<dbReference type="InterPro" id="IPR004358">
    <property type="entry name" value="Sig_transdc_His_kin-like_C"/>
</dbReference>
<dbReference type="SUPFAM" id="SSF158472">
    <property type="entry name" value="HAMP domain-like"/>
    <property type="match status" value="1"/>
</dbReference>
<name>A0A853I507_9GAMM</name>
<dbReference type="InterPro" id="IPR005467">
    <property type="entry name" value="His_kinase_dom"/>
</dbReference>
<dbReference type="InterPro" id="IPR003660">
    <property type="entry name" value="HAMP_dom"/>
</dbReference>
<proteinExistence type="predicted"/>
<feature type="modified residue" description="4-aspartylphosphate" evidence="8">
    <location>
        <position position="560"/>
    </location>
</feature>
<dbReference type="EMBL" id="JACCKB010000042">
    <property type="protein sequence ID" value="NYZ68433.1"/>
    <property type="molecule type" value="Genomic_DNA"/>
</dbReference>
<dbReference type="Pfam" id="PF02518">
    <property type="entry name" value="HATPase_c"/>
    <property type="match status" value="1"/>
</dbReference>
<evidence type="ECO:0000313" key="14">
    <source>
        <dbReference type="Proteomes" id="UP000569732"/>
    </source>
</evidence>